<reference evidence="1 2" key="1">
    <citation type="submission" date="2018-01" db="EMBL/GenBank/DDBJ databases">
        <authorList>
            <person name="Fu G.-Y."/>
        </authorList>
    </citation>
    <scope>NUCLEOTIDE SEQUENCE [LARGE SCALE GENOMIC DNA]</scope>
    <source>
        <strain evidence="1 2">SY39</strain>
    </source>
</reference>
<dbReference type="OrthoDB" id="513141at2"/>
<dbReference type="AlphaFoldDB" id="A0A2I6SA97"/>
<name>A0A2I6SA97_9RHOO</name>
<proteinExistence type="predicted"/>
<dbReference type="Proteomes" id="UP000242205">
    <property type="component" value="Chromosome"/>
</dbReference>
<dbReference type="Pfam" id="PF19649">
    <property type="entry name" value="DUF6152"/>
    <property type="match status" value="1"/>
</dbReference>
<organism evidence="1 2">
    <name type="scientific">Pseudazoarcus pumilus</name>
    <dbReference type="NCBI Taxonomy" id="2067960"/>
    <lineage>
        <taxon>Bacteria</taxon>
        <taxon>Pseudomonadati</taxon>
        <taxon>Pseudomonadota</taxon>
        <taxon>Betaproteobacteria</taxon>
        <taxon>Rhodocyclales</taxon>
        <taxon>Zoogloeaceae</taxon>
        <taxon>Pseudazoarcus</taxon>
    </lineage>
</organism>
<keyword evidence="2" id="KW-1185">Reference proteome</keyword>
<evidence type="ECO:0000313" key="2">
    <source>
        <dbReference type="Proteomes" id="UP000242205"/>
    </source>
</evidence>
<dbReference type="KEGG" id="atw:C0099_15190"/>
<sequence length="157" mass="17252">MHRRNFILTAAIAAIAPQLARAHHGWSGFDADTPVYLRGRIKAVKWENPHAMLTIEIADGLQVPADLAGRALPAQASPVDGADILRRTKAPPAGEREWTLELAPLFRVNQWKIAEPAVGDEVEAIGYILRMEDAPAFMRVEYLFVGDKTYGLRSGPA</sequence>
<evidence type="ECO:0000313" key="1">
    <source>
        <dbReference type="EMBL" id="AUN96165.1"/>
    </source>
</evidence>
<dbReference type="EMBL" id="CP025682">
    <property type="protein sequence ID" value="AUN96165.1"/>
    <property type="molecule type" value="Genomic_DNA"/>
</dbReference>
<protein>
    <submittedName>
        <fullName evidence="1">Uncharacterized protein</fullName>
    </submittedName>
</protein>
<dbReference type="InterPro" id="IPR046150">
    <property type="entry name" value="DUF6152"/>
</dbReference>
<dbReference type="RefSeq" id="WP_102248207.1">
    <property type="nucleotide sequence ID" value="NZ_CP025682.1"/>
</dbReference>
<gene>
    <name evidence="1" type="ORF">C0099_15190</name>
</gene>
<accession>A0A2I6SA97</accession>